<keyword evidence="2" id="KW-1185">Reference proteome</keyword>
<evidence type="ECO:0008006" key="3">
    <source>
        <dbReference type="Google" id="ProtNLM"/>
    </source>
</evidence>
<dbReference type="AlphaFoldDB" id="A0A2A9NUS0"/>
<accession>A0A2A9NUS0</accession>
<dbReference type="EMBL" id="KZ301970">
    <property type="protein sequence ID" value="PFH54289.1"/>
    <property type="molecule type" value="Genomic_DNA"/>
</dbReference>
<reference evidence="1 2" key="1">
    <citation type="submission" date="2014-02" db="EMBL/GenBank/DDBJ databases">
        <title>Transposable element dynamics among asymbiotic and ectomycorrhizal Amanita fungi.</title>
        <authorList>
            <consortium name="DOE Joint Genome Institute"/>
            <person name="Hess J."/>
            <person name="Skrede I."/>
            <person name="Wolfe B."/>
            <person name="LaButti K."/>
            <person name="Ohm R.A."/>
            <person name="Grigoriev I.V."/>
            <person name="Pringle A."/>
        </authorList>
    </citation>
    <scope>NUCLEOTIDE SEQUENCE [LARGE SCALE GENOMIC DNA]</scope>
    <source>
        <strain evidence="1 2">SKay4041</strain>
    </source>
</reference>
<dbReference type="Proteomes" id="UP000242287">
    <property type="component" value="Unassembled WGS sequence"/>
</dbReference>
<dbReference type="OrthoDB" id="5593278at2759"/>
<protein>
    <recommendedName>
        <fullName evidence="3">Proteasome assembly chaperone 3</fullName>
    </recommendedName>
</protein>
<evidence type="ECO:0000313" key="1">
    <source>
        <dbReference type="EMBL" id="PFH54289.1"/>
    </source>
</evidence>
<dbReference type="Gene3D" id="3.30.230.90">
    <property type="match status" value="1"/>
</dbReference>
<dbReference type="InterPro" id="IPR053720">
    <property type="entry name" value="Psm_Assembly_Chaperone"/>
</dbReference>
<proteinExistence type="predicted"/>
<dbReference type="PANTHER" id="PTHR31051">
    <property type="entry name" value="PROTEASOME ASSEMBLY CHAPERONE 3"/>
    <property type="match status" value="1"/>
</dbReference>
<dbReference type="InterPro" id="IPR018788">
    <property type="entry name" value="Proteasome_assmbl_chp_3"/>
</dbReference>
<dbReference type="STRING" id="703135.A0A2A9NUS0"/>
<sequence>MTLVSVLQTSTHINDKPTSILIQPFADRVLVLVTQLGKVGNLIQASLPSTIPLSPPDDVQSLPPPPPALHLTTLLGSAPSSHMKSLHSLYASQIATLIWLHESSGAVEALRRSIIVGLALHPSTNHDDANINEDERETFYSIMDMLKRLLSSSST</sequence>
<dbReference type="GO" id="GO:0043248">
    <property type="term" value="P:proteasome assembly"/>
    <property type="evidence" value="ECO:0007669"/>
    <property type="project" value="InterPro"/>
</dbReference>
<name>A0A2A9NUS0_9AGAR</name>
<gene>
    <name evidence="1" type="ORF">AMATHDRAFT_563</name>
</gene>
<evidence type="ECO:0000313" key="2">
    <source>
        <dbReference type="Proteomes" id="UP000242287"/>
    </source>
</evidence>
<dbReference type="PANTHER" id="PTHR31051:SF1">
    <property type="entry name" value="PROTEASOME ASSEMBLY CHAPERONE 3"/>
    <property type="match status" value="1"/>
</dbReference>
<organism evidence="1 2">
    <name type="scientific">Amanita thiersii Skay4041</name>
    <dbReference type="NCBI Taxonomy" id="703135"/>
    <lineage>
        <taxon>Eukaryota</taxon>
        <taxon>Fungi</taxon>
        <taxon>Dikarya</taxon>
        <taxon>Basidiomycota</taxon>
        <taxon>Agaricomycotina</taxon>
        <taxon>Agaricomycetes</taxon>
        <taxon>Agaricomycetidae</taxon>
        <taxon>Agaricales</taxon>
        <taxon>Pluteineae</taxon>
        <taxon>Amanitaceae</taxon>
        <taxon>Amanita</taxon>
    </lineage>
</organism>